<evidence type="ECO:0000256" key="1">
    <source>
        <dbReference type="ARBA" id="ARBA00022729"/>
    </source>
</evidence>
<dbReference type="InterPro" id="IPR053713">
    <property type="entry name" value="Bact_OM_Channel_sf"/>
</dbReference>
<dbReference type="EMBL" id="JBAKAZ010000013">
    <property type="protein sequence ID" value="MEL0629013.1"/>
    <property type="molecule type" value="Genomic_DNA"/>
</dbReference>
<reference evidence="3 4" key="1">
    <citation type="submission" date="2024-02" db="EMBL/GenBank/DDBJ databases">
        <title>Bacteria isolated from the canopy kelp, Nereocystis luetkeana.</title>
        <authorList>
            <person name="Pfister C.A."/>
            <person name="Younker I.T."/>
            <person name="Light S.H."/>
        </authorList>
    </citation>
    <scope>NUCLEOTIDE SEQUENCE [LARGE SCALE GENOMIC DNA]</scope>
    <source>
        <strain evidence="3 4">TI.1.05</strain>
    </source>
</reference>
<accession>A0ABU9GNX1</accession>
<feature type="chain" id="PRO_5046238176" evidence="2">
    <location>
        <begin position="23"/>
        <end position="246"/>
    </location>
</feature>
<dbReference type="RefSeq" id="WP_341597027.1">
    <property type="nucleotide sequence ID" value="NZ_JBAKAZ010000013.1"/>
</dbReference>
<dbReference type="PANTHER" id="PTHR38105:SF5">
    <property type="entry name" value="OUTER MEMBRANE PROTEIN"/>
    <property type="match status" value="1"/>
</dbReference>
<comment type="caution">
    <text evidence="3">The sequence shown here is derived from an EMBL/GenBank/DDBJ whole genome shotgun (WGS) entry which is preliminary data.</text>
</comment>
<dbReference type="Proteomes" id="UP001369082">
    <property type="component" value="Unassembled WGS sequence"/>
</dbReference>
<gene>
    <name evidence="3" type="ORF">V6256_05265</name>
</gene>
<proteinExistence type="predicted"/>
<dbReference type="InterPro" id="IPR009331">
    <property type="entry name" value="Oligogalacturonate-sp_porin"/>
</dbReference>
<evidence type="ECO:0000313" key="3">
    <source>
        <dbReference type="EMBL" id="MEL0629013.1"/>
    </source>
</evidence>
<dbReference type="PANTHER" id="PTHR38105">
    <property type="entry name" value="OUTER MEMBRANE PROTEIN-RELATED-RELATED"/>
    <property type="match status" value="1"/>
</dbReference>
<keyword evidence="4" id="KW-1185">Reference proteome</keyword>
<name>A0ABU9GNX1_9GAMM</name>
<dbReference type="Pfam" id="PF06178">
    <property type="entry name" value="KdgM"/>
    <property type="match status" value="1"/>
</dbReference>
<keyword evidence="1 2" id="KW-0732">Signal</keyword>
<sequence length="246" mass="28091">MKLQNKLILAVATSVLSSTAFAASLDFRHEWKNDTHDEASRVKLGSGFNIDSVENLKANVGLEMKFASFDRTQTLNDTELTETELDLGLTYKMGQWQIKPGMPISLTDRKRTFKPQIRVVYNSSFGLQTALRYRHEFANYSDPTDGDTNAETGEKVNRPQKSKVTLTGAYKVKSLPNLKLNYEANYVKSWNHVKQFDNKDWEYDAGIKVGYQLGDWRPYGELWSSDEGSSTSKRQAKFRIGVKYNF</sequence>
<protein>
    <submittedName>
        <fullName evidence="3">Oligogalacturonate-specific porin KdgM family protein</fullName>
    </submittedName>
</protein>
<evidence type="ECO:0000256" key="2">
    <source>
        <dbReference type="SAM" id="SignalP"/>
    </source>
</evidence>
<organism evidence="3 4">
    <name type="scientific">Psychromonas aquatilis</name>
    <dbReference type="NCBI Taxonomy" id="2005072"/>
    <lineage>
        <taxon>Bacteria</taxon>
        <taxon>Pseudomonadati</taxon>
        <taxon>Pseudomonadota</taxon>
        <taxon>Gammaproteobacteria</taxon>
        <taxon>Alteromonadales</taxon>
        <taxon>Psychromonadaceae</taxon>
        <taxon>Psychromonas</taxon>
    </lineage>
</organism>
<feature type="signal peptide" evidence="2">
    <location>
        <begin position="1"/>
        <end position="22"/>
    </location>
</feature>
<evidence type="ECO:0000313" key="4">
    <source>
        <dbReference type="Proteomes" id="UP001369082"/>
    </source>
</evidence>
<dbReference type="Gene3D" id="2.40.160.40">
    <property type="entry name" value="monomeric porin ompg"/>
    <property type="match status" value="1"/>
</dbReference>